<organism evidence="9 10">
    <name type="scientific">Corynebacterium falsenii</name>
    <dbReference type="NCBI Taxonomy" id="108486"/>
    <lineage>
        <taxon>Bacteria</taxon>
        <taxon>Bacillati</taxon>
        <taxon>Actinomycetota</taxon>
        <taxon>Actinomycetes</taxon>
        <taxon>Mycobacteriales</taxon>
        <taxon>Corynebacteriaceae</taxon>
        <taxon>Corynebacterium</taxon>
    </lineage>
</organism>
<dbReference type="SMART" id="SM00857">
    <property type="entry name" value="Resolvase"/>
    <property type="match status" value="1"/>
</dbReference>
<dbReference type="PROSITE" id="PS51737">
    <property type="entry name" value="RECOMBINASE_DNA_BIND"/>
    <property type="match status" value="1"/>
</dbReference>
<evidence type="ECO:0000313" key="10">
    <source>
        <dbReference type="Proteomes" id="UP000285278"/>
    </source>
</evidence>
<comment type="caution">
    <text evidence="9">The sequence shown here is derived from an EMBL/GenBank/DDBJ whole genome shotgun (WGS) entry which is preliminary data.</text>
</comment>
<name>A0A418Q6R5_9CORY</name>
<dbReference type="OrthoDB" id="3217513at2"/>
<dbReference type="Gene3D" id="3.90.1750.20">
    <property type="entry name" value="Putative Large Serine Recombinase, Chain B, Domain 2"/>
    <property type="match status" value="1"/>
</dbReference>
<dbReference type="InterPro" id="IPR036162">
    <property type="entry name" value="Resolvase-like_N_sf"/>
</dbReference>
<keyword evidence="3" id="KW-0233">DNA recombination</keyword>
<feature type="region of interest" description="Disordered" evidence="6">
    <location>
        <begin position="542"/>
        <end position="572"/>
    </location>
</feature>
<accession>A0A418Q6R5</accession>
<dbReference type="PROSITE" id="PS00397">
    <property type="entry name" value="RECOMBINASES_1"/>
    <property type="match status" value="1"/>
</dbReference>
<evidence type="ECO:0000256" key="4">
    <source>
        <dbReference type="PIRSR" id="PIRSR606118-50"/>
    </source>
</evidence>
<dbReference type="InterPro" id="IPR006119">
    <property type="entry name" value="Resolv_N"/>
</dbReference>
<dbReference type="Proteomes" id="UP000285278">
    <property type="component" value="Unassembled WGS sequence"/>
</dbReference>
<dbReference type="InterPro" id="IPR025827">
    <property type="entry name" value="Zn_ribbon_recom_dom"/>
</dbReference>
<dbReference type="InterPro" id="IPR038109">
    <property type="entry name" value="DNA_bind_recomb_sf"/>
</dbReference>
<dbReference type="Pfam" id="PF13408">
    <property type="entry name" value="Zn_ribbon_recom"/>
    <property type="match status" value="1"/>
</dbReference>
<dbReference type="RefSeq" id="WP_119664849.1">
    <property type="nucleotide sequence ID" value="NZ_QXJK01000006.1"/>
</dbReference>
<gene>
    <name evidence="9" type="ORF">D3M95_06900</name>
</gene>
<dbReference type="Pfam" id="PF00239">
    <property type="entry name" value="Resolvase"/>
    <property type="match status" value="1"/>
</dbReference>
<evidence type="ECO:0000256" key="3">
    <source>
        <dbReference type="ARBA" id="ARBA00023172"/>
    </source>
</evidence>
<dbReference type="PANTHER" id="PTHR30461">
    <property type="entry name" value="DNA-INVERTASE FROM LAMBDOID PROPHAGE"/>
    <property type="match status" value="1"/>
</dbReference>
<evidence type="ECO:0000313" key="9">
    <source>
        <dbReference type="EMBL" id="RIX34605.1"/>
    </source>
</evidence>
<feature type="active site" description="O-(5'-phospho-DNA)-serine intermediate" evidence="4 5">
    <location>
        <position position="32"/>
    </location>
</feature>
<evidence type="ECO:0000259" key="8">
    <source>
        <dbReference type="PROSITE" id="PS51737"/>
    </source>
</evidence>
<dbReference type="GO" id="GO:0003677">
    <property type="term" value="F:DNA binding"/>
    <property type="evidence" value="ECO:0007669"/>
    <property type="project" value="UniProtKB-KW"/>
</dbReference>
<dbReference type="InterPro" id="IPR050639">
    <property type="entry name" value="SSR_resolvase"/>
</dbReference>
<dbReference type="PROSITE" id="PS51736">
    <property type="entry name" value="RECOMBINASES_3"/>
    <property type="match status" value="1"/>
</dbReference>
<evidence type="ECO:0000256" key="6">
    <source>
        <dbReference type="SAM" id="MobiDB-lite"/>
    </source>
</evidence>
<keyword evidence="10" id="KW-1185">Reference proteome</keyword>
<dbReference type="InterPro" id="IPR011109">
    <property type="entry name" value="DNA_bind_recombinase_dom"/>
</dbReference>
<dbReference type="PANTHER" id="PTHR30461:SF23">
    <property type="entry name" value="DNA RECOMBINASE-RELATED"/>
    <property type="match status" value="1"/>
</dbReference>
<keyword evidence="2" id="KW-0238">DNA-binding</keyword>
<sequence length="572" mass="62871">MTSEHADEAAIDSLVAPTPFAGAIAVSYLRVSTKEQAEKGGNVEGFSIPAQREANQRKADQLGATIVEEFVDAGESARKADRPELMRMIKYVATHKTNYCIVHKVDRLARNRADDVTIHLALKDAGVTLVSATENIDETPSGMLLHGIMSSIAEFYSRNLATEVVKGLSQKAAQGGTVTKAPIGYRNVGIRDDMGREIRTVEVDEERAGLVRWAFQVFASGDWTTSQLHQELVARGLTTSPTPRRPSKPIAKSTVHRMLTNPYYKGAIVYQGVTYRGAHDPIVPVEVWEQVQIVLGTHKSAADATQIHDHYLKGSVFCGQCGSRLIVCNAKSSQGTIYPYFVCSSRHAGRNNCTRQAMLIEDVEQLIERFYTHVQIPSETRQALSEMIHAKFDQMMSEGAAELAELATRRTELEGEQTKLLQAHYAGAIPLDLLKREQDRINASLETIEFRIQAHNGEYAEARANLDDSLVLMSNMADIYANADDANRRLCNQALFTAIYVDEDNDIHVGYRTPFDGLSNTDLQADALTWAEQARAQAEAHAEATGACKKGQISTPTKGGPLVESSNLTHLG</sequence>
<dbReference type="GO" id="GO:0015074">
    <property type="term" value="P:DNA integration"/>
    <property type="evidence" value="ECO:0007669"/>
    <property type="project" value="UniProtKB-KW"/>
</dbReference>
<feature type="domain" description="Recombinase" evidence="8">
    <location>
        <begin position="182"/>
        <end position="301"/>
    </location>
</feature>
<dbReference type="InterPro" id="IPR006118">
    <property type="entry name" value="Recombinase_CS"/>
</dbReference>
<dbReference type="Pfam" id="PF07508">
    <property type="entry name" value="Recombinase"/>
    <property type="match status" value="1"/>
</dbReference>
<dbReference type="Gene3D" id="3.40.50.1390">
    <property type="entry name" value="Resolvase, N-terminal catalytic domain"/>
    <property type="match status" value="1"/>
</dbReference>
<evidence type="ECO:0000256" key="2">
    <source>
        <dbReference type="ARBA" id="ARBA00023125"/>
    </source>
</evidence>
<evidence type="ECO:0000256" key="5">
    <source>
        <dbReference type="PROSITE-ProRule" id="PRU10137"/>
    </source>
</evidence>
<proteinExistence type="predicted"/>
<evidence type="ECO:0000259" key="7">
    <source>
        <dbReference type="PROSITE" id="PS51736"/>
    </source>
</evidence>
<protein>
    <submittedName>
        <fullName evidence="9">Recombinase family protein</fullName>
    </submittedName>
</protein>
<dbReference type="AlphaFoldDB" id="A0A418Q6R5"/>
<dbReference type="GO" id="GO:0000150">
    <property type="term" value="F:DNA strand exchange activity"/>
    <property type="evidence" value="ECO:0007669"/>
    <property type="project" value="InterPro"/>
</dbReference>
<dbReference type="EMBL" id="QXJK01000006">
    <property type="protein sequence ID" value="RIX34605.1"/>
    <property type="molecule type" value="Genomic_DNA"/>
</dbReference>
<feature type="domain" description="Resolvase/invertase-type recombinase catalytic" evidence="7">
    <location>
        <begin position="24"/>
        <end position="176"/>
    </location>
</feature>
<dbReference type="SUPFAM" id="SSF53041">
    <property type="entry name" value="Resolvase-like"/>
    <property type="match status" value="1"/>
</dbReference>
<keyword evidence="1" id="KW-0229">DNA integration</keyword>
<dbReference type="CDD" id="cd00338">
    <property type="entry name" value="Ser_Recombinase"/>
    <property type="match status" value="1"/>
</dbReference>
<evidence type="ECO:0000256" key="1">
    <source>
        <dbReference type="ARBA" id="ARBA00022908"/>
    </source>
</evidence>
<reference evidence="9 10" key="1">
    <citation type="submission" date="2018-09" db="EMBL/GenBank/DDBJ databases">
        <title>Optimization and identification of Corynebacterium falsenii FN1-14 from fish paste.</title>
        <authorList>
            <person name="Daroonpunt R."/>
            <person name="Tanasupawat S."/>
        </authorList>
    </citation>
    <scope>NUCLEOTIDE SEQUENCE [LARGE SCALE GENOMIC DNA]</scope>
    <source>
        <strain evidence="9 10">FN1-14</strain>
    </source>
</reference>